<dbReference type="SFLD" id="SFLDS00001">
    <property type="entry name" value="Enolase"/>
    <property type="match status" value="1"/>
</dbReference>
<evidence type="ECO:0000256" key="1">
    <source>
        <dbReference type="ARBA" id="ARBA00023239"/>
    </source>
</evidence>
<dbReference type="Pfam" id="PF13378">
    <property type="entry name" value="MR_MLE_C"/>
    <property type="match status" value="1"/>
</dbReference>
<dbReference type="InterPro" id="IPR034593">
    <property type="entry name" value="DgoD-like"/>
</dbReference>
<evidence type="ECO:0000313" key="4">
    <source>
        <dbReference type="Proteomes" id="UP001589532"/>
    </source>
</evidence>
<keyword evidence="1" id="KW-0456">Lyase</keyword>
<sequence>MSIRAAGLETIRCPIQPNVLLVRLHTEDGRTGLGESFFGAEAVEAYLHETVAPQLVGAPLPSPERLRRLLTGHVGFQGSGVETRGNGAIDMAVWDLLGKAAGQPVATLLGGPYQDSLPVYNTCAGPSYVKNEPRQAVSNWGLAETSGYEDLRGFLERPGELAKDLWDEGLRAMKVWPFDEAAERTGGMRLERDDLRAGLRVLDEIKNAVPEMDVMVELHGLWSLHAALGLVGELERFAPYWVEDPLRSDSHTSFATLQSATSVPLATGETLTGQRSFRALLERSAIRVAIVDIGWTGGLTEARKIAALADSYDLPFAPHDCTGPVSFAACVHLALSQPNALVQESVRAFRHTWYEELATGLPPVENGRVSLNGRPGLGVELAEGLTGRPGVTTRLTGTRA</sequence>
<evidence type="ECO:0000259" key="2">
    <source>
        <dbReference type="SMART" id="SM00922"/>
    </source>
</evidence>
<dbReference type="SUPFAM" id="SSF51604">
    <property type="entry name" value="Enolase C-terminal domain-like"/>
    <property type="match status" value="1"/>
</dbReference>
<feature type="domain" description="Mandelate racemase/muconate lactonizing enzyme C-terminal" evidence="2">
    <location>
        <begin position="155"/>
        <end position="264"/>
    </location>
</feature>
<dbReference type="SUPFAM" id="SSF54826">
    <property type="entry name" value="Enolase N-terminal domain-like"/>
    <property type="match status" value="1"/>
</dbReference>
<reference evidence="3 4" key="1">
    <citation type="submission" date="2024-09" db="EMBL/GenBank/DDBJ databases">
        <authorList>
            <person name="Sun Q."/>
            <person name="Mori K."/>
        </authorList>
    </citation>
    <scope>NUCLEOTIDE SEQUENCE [LARGE SCALE GENOMIC DNA]</scope>
    <source>
        <strain evidence="3 4">JCM 3143</strain>
    </source>
</reference>
<dbReference type="Gene3D" id="3.20.20.120">
    <property type="entry name" value="Enolase-like C-terminal domain"/>
    <property type="match status" value="1"/>
</dbReference>
<dbReference type="InterPro" id="IPR013342">
    <property type="entry name" value="Mandelate_racemase_C"/>
</dbReference>
<proteinExistence type="predicted"/>
<comment type="caution">
    <text evidence="3">The sequence shown here is derived from an EMBL/GenBank/DDBJ whole genome shotgun (WGS) entry which is preliminary data.</text>
</comment>
<dbReference type="RefSeq" id="WP_344984572.1">
    <property type="nucleotide sequence ID" value="NZ_BAAAXV010000001.1"/>
</dbReference>
<dbReference type="SFLD" id="SFLDG00179">
    <property type="entry name" value="mandelate_racemase"/>
    <property type="match status" value="1"/>
</dbReference>
<keyword evidence="4" id="KW-1185">Reference proteome</keyword>
<dbReference type="Gene3D" id="3.30.390.10">
    <property type="entry name" value="Enolase-like, N-terminal domain"/>
    <property type="match status" value="1"/>
</dbReference>
<name>A0ABV5SGX3_9ACTN</name>
<evidence type="ECO:0000313" key="3">
    <source>
        <dbReference type="EMBL" id="MFB9630935.1"/>
    </source>
</evidence>
<dbReference type="Pfam" id="PF02746">
    <property type="entry name" value="MR_MLE_N"/>
    <property type="match status" value="1"/>
</dbReference>
<dbReference type="InterPro" id="IPR029065">
    <property type="entry name" value="Enolase_C-like"/>
</dbReference>
<dbReference type="InterPro" id="IPR036849">
    <property type="entry name" value="Enolase-like_C_sf"/>
</dbReference>
<dbReference type="InterPro" id="IPR013341">
    <property type="entry name" value="Mandelate_racemase_N_dom"/>
</dbReference>
<organism evidence="3 4">
    <name type="scientific">Nonomuraea helvata</name>
    <dbReference type="NCBI Taxonomy" id="37484"/>
    <lineage>
        <taxon>Bacteria</taxon>
        <taxon>Bacillati</taxon>
        <taxon>Actinomycetota</taxon>
        <taxon>Actinomycetes</taxon>
        <taxon>Streptosporangiales</taxon>
        <taxon>Streptosporangiaceae</taxon>
        <taxon>Nonomuraea</taxon>
    </lineage>
</organism>
<dbReference type="PANTHER" id="PTHR48080:SF2">
    <property type="entry name" value="D-GALACTONATE DEHYDRATASE"/>
    <property type="match status" value="1"/>
</dbReference>
<protein>
    <submittedName>
        <fullName evidence="3">Mandelate racemase/muconate lactonizing enzyme family protein</fullName>
    </submittedName>
</protein>
<dbReference type="SMART" id="SM00922">
    <property type="entry name" value="MR_MLE"/>
    <property type="match status" value="1"/>
</dbReference>
<gene>
    <name evidence="3" type="ORF">ACFFSA_48380</name>
</gene>
<dbReference type="InterPro" id="IPR029017">
    <property type="entry name" value="Enolase-like_N"/>
</dbReference>
<dbReference type="EMBL" id="JBHMBW010000103">
    <property type="protein sequence ID" value="MFB9630935.1"/>
    <property type="molecule type" value="Genomic_DNA"/>
</dbReference>
<dbReference type="PANTHER" id="PTHR48080">
    <property type="entry name" value="D-GALACTONATE DEHYDRATASE-RELATED"/>
    <property type="match status" value="1"/>
</dbReference>
<dbReference type="Proteomes" id="UP001589532">
    <property type="component" value="Unassembled WGS sequence"/>
</dbReference>
<accession>A0ABV5SGX3</accession>
<dbReference type="CDD" id="cd03316">
    <property type="entry name" value="MR_like"/>
    <property type="match status" value="1"/>
</dbReference>